<evidence type="ECO:0000313" key="2">
    <source>
        <dbReference type="EMBL" id="QDI74012.1"/>
    </source>
</evidence>
<proteinExistence type="predicted"/>
<name>A0A514K4E7_9VIRU</name>
<protein>
    <submittedName>
        <fullName evidence="2">Uncharacterized protein</fullName>
    </submittedName>
</protein>
<dbReference type="EMBL" id="MK570055">
    <property type="protein sequence ID" value="QDI74012.1"/>
    <property type="molecule type" value="Genomic_DNA"/>
</dbReference>
<keyword evidence="1" id="KW-0472">Membrane</keyword>
<organism evidence="2">
    <name type="scientific">Nitrosopumilus spindle-shaped virus 1</name>
    <dbReference type="NCBI Taxonomy" id="2848002"/>
    <lineage>
        <taxon>Viruses</taxon>
        <taxon>Viruses incertae sedis</taxon>
        <taxon>Thaspiviridae</taxon>
        <taxon>Nitmarvirus</taxon>
        <taxon>Nitmarvirus maris</taxon>
        <taxon>Nitmarvirus NSV1</taxon>
    </lineage>
</organism>
<evidence type="ECO:0000256" key="1">
    <source>
        <dbReference type="SAM" id="Phobius"/>
    </source>
</evidence>
<sequence length="35" mass="3879">MKLLQEKIYGFSYLEISLGVIGITTSILYLVTAIS</sequence>
<reference evidence="2" key="1">
    <citation type="submission" date="2019-02" db="EMBL/GenBank/DDBJ databases">
        <title>Spindle-shaped viruses infect a marine ammonia-oxidizing thaumarchaeon.</title>
        <authorList>
            <person name="Kim J.-G."/>
            <person name="Kim S.-J."/>
            <person name="Rhee S.-K."/>
        </authorList>
    </citation>
    <scope>NUCLEOTIDE SEQUENCE [LARGE SCALE GENOMIC DNA]</scope>
    <source>
        <strain evidence="2">NSV2</strain>
    </source>
</reference>
<keyword evidence="1" id="KW-0812">Transmembrane</keyword>
<feature type="transmembrane region" description="Helical" evidence="1">
    <location>
        <begin position="12"/>
        <end position="34"/>
    </location>
</feature>
<keyword evidence="1" id="KW-1133">Transmembrane helix</keyword>
<accession>A0A514K4E7</accession>